<proteinExistence type="predicted"/>
<dbReference type="InterPro" id="IPR011042">
    <property type="entry name" value="6-blade_b-propeller_TolB-like"/>
</dbReference>
<evidence type="ECO:0000313" key="3">
    <source>
        <dbReference type="Proteomes" id="UP000187148"/>
    </source>
</evidence>
<dbReference type="EMBL" id="CP019445">
    <property type="protein sequence ID" value="APZ05914.1"/>
    <property type="molecule type" value="Genomic_DNA"/>
</dbReference>
<evidence type="ECO:0000259" key="1">
    <source>
        <dbReference type="Pfam" id="PF07995"/>
    </source>
</evidence>
<evidence type="ECO:0000313" key="2">
    <source>
        <dbReference type="EMBL" id="APZ05914.1"/>
    </source>
</evidence>
<dbReference type="Gene3D" id="2.120.10.30">
    <property type="entry name" value="TolB, C-terminal domain"/>
    <property type="match status" value="1"/>
</dbReference>
<accession>A0A807LDP1</accession>
<dbReference type="SUPFAM" id="SSF50952">
    <property type="entry name" value="Soluble quinoprotein glucose dehydrogenase"/>
    <property type="match status" value="1"/>
</dbReference>
<gene>
    <name evidence="2" type="ORF">BWI95_13090</name>
</gene>
<keyword evidence="3" id="KW-1185">Reference proteome</keyword>
<protein>
    <recommendedName>
        <fullName evidence="1">Glucose/Sorbosone dehydrogenase domain-containing protein</fullName>
    </recommendedName>
</protein>
<dbReference type="InterPro" id="IPR012938">
    <property type="entry name" value="Glc/Sorbosone_DH"/>
</dbReference>
<organism evidence="2 3">
    <name type="scientific">Kosakonia cowanii JCM 10956 = DSM 18146</name>
    <dbReference type="NCBI Taxonomy" id="1300165"/>
    <lineage>
        <taxon>Bacteria</taxon>
        <taxon>Pseudomonadati</taxon>
        <taxon>Pseudomonadota</taxon>
        <taxon>Gammaproteobacteria</taxon>
        <taxon>Enterobacterales</taxon>
        <taxon>Enterobacteriaceae</taxon>
        <taxon>Kosakonia</taxon>
    </lineage>
</organism>
<dbReference type="AlphaFoldDB" id="A0A807LDP1"/>
<dbReference type="Pfam" id="PF07995">
    <property type="entry name" value="GSDH"/>
    <property type="match status" value="1"/>
</dbReference>
<reference evidence="2 3" key="1">
    <citation type="submission" date="2017-01" db="EMBL/GenBank/DDBJ databases">
        <authorList>
            <person name="Cao J.-M."/>
        </authorList>
    </citation>
    <scope>NUCLEOTIDE SEQUENCE [LARGE SCALE GENOMIC DNA]</scope>
    <source>
        <strain evidence="2 3">888-76</strain>
    </source>
</reference>
<feature type="domain" description="Glucose/Sorbosone dehydrogenase" evidence="1">
    <location>
        <begin position="20"/>
        <end position="50"/>
    </location>
</feature>
<sequence length="56" mass="6442">MRCRPGAVCLAGWRWRLSGLRDRNHRIRDVRVGPDGYLYVLTDESNGELWKVSPAS</sequence>
<dbReference type="KEGG" id="kco:BWI95_13090"/>
<name>A0A807LDP1_9ENTR</name>
<dbReference type="Proteomes" id="UP000187148">
    <property type="component" value="Chromosome"/>
</dbReference>
<dbReference type="InterPro" id="IPR011041">
    <property type="entry name" value="Quinoprot_gluc/sorb_DH_b-prop"/>
</dbReference>